<dbReference type="AlphaFoldDB" id="A0A090WT51"/>
<protein>
    <submittedName>
        <fullName evidence="2">Putative hemin receptor</fullName>
    </submittedName>
</protein>
<accession>A0A090WT51</accession>
<reference evidence="2 3" key="1">
    <citation type="journal article" date="2014" name="Genome Announc.">
        <title>Draft Genome Sequences of Marine Flavobacterium Algibacter lectus Strains SS8 and NR4.</title>
        <authorList>
            <person name="Takatani N."/>
            <person name="Nakanishi M."/>
            <person name="Meirelles P."/>
            <person name="Mino S."/>
            <person name="Suda W."/>
            <person name="Oshima K."/>
            <person name="Hattori M."/>
            <person name="Ohkuma M."/>
            <person name="Hosokawa M."/>
            <person name="Miyashita K."/>
            <person name="Thompson F.L."/>
            <person name="Niwa A."/>
            <person name="Sawabe T."/>
            <person name="Sawabe T."/>
        </authorList>
    </citation>
    <scope>NUCLEOTIDE SEQUENCE [LARGE SCALE GENOMIC DNA]</scope>
    <source>
        <strain evidence="3">JCM19274</strain>
    </source>
</reference>
<proteinExistence type="predicted"/>
<gene>
    <name evidence="2" type="ORF">JCM19274_1916</name>
</gene>
<name>A0A090WT51_9FLAO</name>
<feature type="chain" id="PRO_5001866307" evidence="1">
    <location>
        <begin position="20"/>
        <end position="282"/>
    </location>
</feature>
<feature type="signal peptide" evidence="1">
    <location>
        <begin position="1"/>
        <end position="19"/>
    </location>
</feature>
<evidence type="ECO:0000256" key="1">
    <source>
        <dbReference type="SAM" id="SignalP"/>
    </source>
</evidence>
<sequence length="282" mass="31171">MKKLSLLFIGVFSMSNIYAQDISDALRYSQDEIQGSARFRALSGAFGALGGDLSSVSINPAGSAVFSQSHASFSLVSADKNNTTNYFGNIEKTNDSKFDLNQGGAAFVFKSNNNSPWRKFTLAIAYDRTNDHNNSWYSAGINTNDDGNFSNSIASYFYDYADGRRLDQISAFPNESIREAYSEIGRAYGFANQQAFLGFESFILEADDISNDANTTYTANVNSGNFEHRYTNVETGYNGKISFNFATQYQDNIYLGINLNSHFIDYQRSTSLLEDNNNGGGN</sequence>
<keyword evidence="1" id="KW-0732">Signal</keyword>
<comment type="caution">
    <text evidence="2">The sequence shown here is derived from an EMBL/GenBank/DDBJ whole genome shotgun (WGS) entry which is preliminary data.</text>
</comment>
<dbReference type="Proteomes" id="UP000029643">
    <property type="component" value="Unassembled WGS sequence"/>
</dbReference>
<keyword evidence="2" id="KW-0675">Receptor</keyword>
<organism evidence="2 3">
    <name type="scientific">Algibacter lectus</name>
    <dbReference type="NCBI Taxonomy" id="221126"/>
    <lineage>
        <taxon>Bacteria</taxon>
        <taxon>Pseudomonadati</taxon>
        <taxon>Bacteroidota</taxon>
        <taxon>Flavobacteriia</taxon>
        <taxon>Flavobacteriales</taxon>
        <taxon>Flavobacteriaceae</taxon>
        <taxon>Algibacter</taxon>
    </lineage>
</organism>
<dbReference type="EMBL" id="BBNU01000006">
    <property type="protein sequence ID" value="GAL79408.1"/>
    <property type="molecule type" value="Genomic_DNA"/>
</dbReference>
<dbReference type="Gene3D" id="2.40.160.60">
    <property type="entry name" value="Outer membrane protein transport protein (OMPP1/FadL/TodX)"/>
    <property type="match status" value="1"/>
</dbReference>
<evidence type="ECO:0000313" key="2">
    <source>
        <dbReference type="EMBL" id="GAL79408.1"/>
    </source>
</evidence>
<dbReference type="RefSeq" id="WP_227805710.1">
    <property type="nucleotide sequence ID" value="NZ_BBNU01000006.1"/>
</dbReference>
<evidence type="ECO:0000313" key="3">
    <source>
        <dbReference type="Proteomes" id="UP000029643"/>
    </source>
</evidence>